<comment type="caution">
    <text evidence="15">The sequence shown here is derived from an EMBL/GenBank/DDBJ whole genome shotgun (WGS) entry which is preliminary data.</text>
</comment>
<dbReference type="RefSeq" id="WP_002564183.1">
    <property type="nucleotide sequence ID" value="NZ_CALJSN010000009.1"/>
</dbReference>
<dbReference type="GO" id="GO:0009401">
    <property type="term" value="P:phosphoenolpyruvate-dependent sugar phosphotransferase system"/>
    <property type="evidence" value="ECO:0007669"/>
    <property type="project" value="UniProtKB-KW"/>
</dbReference>
<dbReference type="Proteomes" id="UP000183687">
    <property type="component" value="Unassembled WGS sequence"/>
</dbReference>
<feature type="transmembrane region" description="Helical" evidence="14">
    <location>
        <begin position="125"/>
        <end position="147"/>
    </location>
</feature>
<evidence type="ECO:0000313" key="16">
    <source>
        <dbReference type="Proteomes" id="UP000183687"/>
    </source>
</evidence>
<feature type="transmembrane region" description="Helical" evidence="14">
    <location>
        <begin position="153"/>
        <end position="169"/>
    </location>
</feature>
<comment type="function">
    <text evidence="10">The phosphoenolpyruvate-dependent sugar phosphotransferase system (sugar PTS), a major carbohydrate active transport system, catalyzes the phosphorylation of incoming sugar substrates concomitantly with their translocation across the cell membrane. The enzyme II UlaABC PTS system is involved in ascorbate transport.</text>
</comment>
<evidence type="ECO:0000256" key="5">
    <source>
        <dbReference type="ARBA" id="ARBA00022597"/>
    </source>
</evidence>
<evidence type="ECO:0000256" key="9">
    <source>
        <dbReference type="ARBA" id="ARBA00023136"/>
    </source>
</evidence>
<proteinExistence type="inferred from homology"/>
<evidence type="ECO:0000313" key="15">
    <source>
        <dbReference type="EMBL" id="SEB85284.1"/>
    </source>
</evidence>
<dbReference type="PANTHER" id="PTHR33843">
    <property type="entry name" value="ASCORBATE-SPECIFIC PTS SYSTEM EIIC COMPONENT"/>
    <property type="match status" value="1"/>
</dbReference>
<evidence type="ECO:0000256" key="4">
    <source>
        <dbReference type="ARBA" id="ARBA00022475"/>
    </source>
</evidence>
<gene>
    <name evidence="15" type="ORF">SAMN04489746_1173</name>
</gene>
<evidence type="ECO:0000256" key="10">
    <source>
        <dbReference type="ARBA" id="ARBA00037387"/>
    </source>
</evidence>
<feature type="transmembrane region" description="Helical" evidence="14">
    <location>
        <begin position="225"/>
        <end position="245"/>
    </location>
</feature>
<dbReference type="PANTHER" id="PTHR33843:SF4">
    <property type="entry name" value="ASCORBATE-SPECIFIC PTS SYSTEM EIIC COMPONENT"/>
    <property type="match status" value="1"/>
</dbReference>
<feature type="transmembrane region" description="Helical" evidence="14">
    <location>
        <begin position="375"/>
        <end position="398"/>
    </location>
</feature>
<dbReference type="EMBL" id="FNSH01000001">
    <property type="protein sequence ID" value="SEB85284.1"/>
    <property type="molecule type" value="Genomic_DNA"/>
</dbReference>
<dbReference type="Pfam" id="PF03611">
    <property type="entry name" value="EIIC-GAT"/>
    <property type="match status" value="1"/>
</dbReference>
<keyword evidence="4" id="KW-1003">Cell membrane</keyword>
<organism evidence="15 16">
    <name type="scientific">Atopobium minutum</name>
    <dbReference type="NCBI Taxonomy" id="1381"/>
    <lineage>
        <taxon>Bacteria</taxon>
        <taxon>Bacillati</taxon>
        <taxon>Actinomycetota</taxon>
        <taxon>Coriobacteriia</taxon>
        <taxon>Coriobacteriales</taxon>
        <taxon>Atopobiaceae</taxon>
        <taxon>Atopobium</taxon>
    </lineage>
</organism>
<keyword evidence="3" id="KW-0813">Transport</keyword>
<feature type="transmembrane region" description="Helical" evidence="14">
    <location>
        <begin position="99"/>
        <end position="118"/>
    </location>
</feature>
<evidence type="ECO:0000256" key="6">
    <source>
        <dbReference type="ARBA" id="ARBA00022683"/>
    </source>
</evidence>
<evidence type="ECO:0000256" key="1">
    <source>
        <dbReference type="ARBA" id="ARBA00004651"/>
    </source>
</evidence>
<feature type="transmembrane region" description="Helical" evidence="14">
    <location>
        <begin position="41"/>
        <end position="62"/>
    </location>
</feature>
<comment type="subunit">
    <text evidence="2">Homodimer.</text>
</comment>
<keyword evidence="5" id="KW-0762">Sugar transport</keyword>
<keyword evidence="9 14" id="KW-0472">Membrane</keyword>
<evidence type="ECO:0000256" key="2">
    <source>
        <dbReference type="ARBA" id="ARBA00011738"/>
    </source>
</evidence>
<evidence type="ECO:0000256" key="12">
    <source>
        <dbReference type="ARBA" id="ARBA00039702"/>
    </source>
</evidence>
<dbReference type="AlphaFoldDB" id="A0AB38A7E2"/>
<feature type="transmembrane region" description="Helical" evidence="14">
    <location>
        <begin position="6"/>
        <end position="29"/>
    </location>
</feature>
<keyword evidence="6" id="KW-0598">Phosphotransferase system</keyword>
<dbReference type="InterPro" id="IPR051562">
    <property type="entry name" value="Ascorbate-PTS_EIIC"/>
</dbReference>
<dbReference type="InterPro" id="IPR004703">
    <property type="entry name" value="PTS_sugar-sp_permease"/>
</dbReference>
<evidence type="ECO:0000256" key="13">
    <source>
        <dbReference type="ARBA" id="ARBA00042859"/>
    </source>
</evidence>
<name>A0AB38A7E2_9ACTN</name>
<evidence type="ECO:0000256" key="7">
    <source>
        <dbReference type="ARBA" id="ARBA00022692"/>
    </source>
</evidence>
<evidence type="ECO:0000256" key="8">
    <source>
        <dbReference type="ARBA" id="ARBA00022989"/>
    </source>
</evidence>
<feature type="transmembrane region" description="Helical" evidence="14">
    <location>
        <begin position="328"/>
        <end position="354"/>
    </location>
</feature>
<sequence>MDVLNFLVYQVLTNQTIFIGLIALGGLLLQKKELPHVIDGVVKTVAGLLVLSSGAGIIFQSLSQVVTALNESMGVAGTLPINDAAGAMVLSLEGYGRNAVLIFLFAFLLHLVLVRLVPGKDFKNVYLTAHLALFHACFMAVTLPVVLDTTNNVVIIAVATVLNAAYYTFSPAITRKLSREWTKDAITLGFMDQVGSLIAHFVGKFVGNPEEDADKLKLPKWASMFRDNTVVLFFLMPIIFVGMGLAVGRDGIQALAGTGPDATNWIIWLIIQGWTFTAGIIILLQGVRMFVGSIVPAFKGISDKFLPSAVPALDAPTFFPYSPMGGMFGFLGSSVGAIVVCLLTIVCHAPVIVFPSPIIMYFDGNVMGVFGNKAGGWKGAIAAGLVTGAITSAAAILFYPITGTMFGSGVTWSNIDYALVWMPVMYILKFLRGLIMGF</sequence>
<feature type="transmembrane region" description="Helical" evidence="14">
    <location>
        <begin position="265"/>
        <end position="284"/>
    </location>
</feature>
<comment type="subcellular location">
    <subcellularLocation>
        <location evidence="1">Cell membrane</location>
        <topology evidence="1">Multi-pass membrane protein</topology>
    </subcellularLocation>
</comment>
<evidence type="ECO:0000256" key="3">
    <source>
        <dbReference type="ARBA" id="ARBA00022448"/>
    </source>
</evidence>
<keyword evidence="8 14" id="KW-1133">Transmembrane helix</keyword>
<evidence type="ECO:0000256" key="14">
    <source>
        <dbReference type="SAM" id="Phobius"/>
    </source>
</evidence>
<comment type="similarity">
    <text evidence="11">Belongs to the UlaA family.</text>
</comment>
<protein>
    <recommendedName>
        <fullName evidence="12">Ascorbate-specific PTS system EIIC component</fullName>
    </recommendedName>
    <alternativeName>
        <fullName evidence="13">Ascorbate-specific permease IIC component UlaA</fullName>
    </alternativeName>
</protein>
<accession>A0AB38A7E2</accession>
<evidence type="ECO:0000256" key="11">
    <source>
        <dbReference type="ARBA" id="ARBA00038218"/>
    </source>
</evidence>
<keyword evidence="7 14" id="KW-0812">Transmembrane</keyword>
<reference evidence="15 16" key="1">
    <citation type="submission" date="2016-10" db="EMBL/GenBank/DDBJ databases">
        <authorList>
            <person name="Varghese N."/>
            <person name="Submissions S."/>
        </authorList>
    </citation>
    <scope>NUCLEOTIDE SEQUENCE [LARGE SCALE GENOMIC DNA]</scope>
    <source>
        <strain evidence="15 16">DSM 20586</strain>
    </source>
</reference>
<dbReference type="GO" id="GO:0005886">
    <property type="term" value="C:plasma membrane"/>
    <property type="evidence" value="ECO:0007669"/>
    <property type="project" value="UniProtKB-SubCell"/>
</dbReference>